<gene>
    <name evidence="1" type="ORF">O6P43_010092</name>
</gene>
<reference evidence="1" key="1">
    <citation type="journal article" date="2023" name="Science">
        <title>Elucidation of the pathway for biosynthesis of saponin adjuvants from the soapbark tree.</title>
        <authorList>
            <person name="Reed J."/>
            <person name="Orme A."/>
            <person name="El-Demerdash A."/>
            <person name="Owen C."/>
            <person name="Martin L.B.B."/>
            <person name="Misra R.C."/>
            <person name="Kikuchi S."/>
            <person name="Rejzek M."/>
            <person name="Martin A.C."/>
            <person name="Harkess A."/>
            <person name="Leebens-Mack J."/>
            <person name="Louveau T."/>
            <person name="Stephenson M.J."/>
            <person name="Osbourn A."/>
        </authorList>
    </citation>
    <scope>NUCLEOTIDE SEQUENCE</scope>
    <source>
        <strain evidence="1">S10</strain>
    </source>
</reference>
<dbReference type="Proteomes" id="UP001163823">
    <property type="component" value="Chromosome 4"/>
</dbReference>
<evidence type="ECO:0000313" key="2">
    <source>
        <dbReference type="Proteomes" id="UP001163823"/>
    </source>
</evidence>
<organism evidence="1 2">
    <name type="scientific">Quillaja saponaria</name>
    <name type="common">Soap bark tree</name>
    <dbReference type="NCBI Taxonomy" id="32244"/>
    <lineage>
        <taxon>Eukaryota</taxon>
        <taxon>Viridiplantae</taxon>
        <taxon>Streptophyta</taxon>
        <taxon>Embryophyta</taxon>
        <taxon>Tracheophyta</taxon>
        <taxon>Spermatophyta</taxon>
        <taxon>Magnoliopsida</taxon>
        <taxon>eudicotyledons</taxon>
        <taxon>Gunneridae</taxon>
        <taxon>Pentapetalae</taxon>
        <taxon>rosids</taxon>
        <taxon>fabids</taxon>
        <taxon>Fabales</taxon>
        <taxon>Quillajaceae</taxon>
        <taxon>Quillaja</taxon>
    </lineage>
</organism>
<accession>A0AAD7VE35</accession>
<dbReference type="KEGG" id="qsa:O6P43_010092"/>
<dbReference type="GO" id="GO:0032259">
    <property type="term" value="P:methylation"/>
    <property type="evidence" value="ECO:0007669"/>
    <property type="project" value="UniProtKB-KW"/>
</dbReference>
<dbReference type="EMBL" id="JARAOO010000004">
    <property type="protein sequence ID" value="KAJ7972160.1"/>
    <property type="molecule type" value="Genomic_DNA"/>
</dbReference>
<comment type="caution">
    <text evidence="1">The sequence shown here is derived from an EMBL/GenBank/DDBJ whole genome shotgun (WGS) entry which is preliminary data.</text>
</comment>
<keyword evidence="1" id="KW-0808">Transferase</keyword>
<dbReference type="AlphaFoldDB" id="A0AAD7VE35"/>
<dbReference type="GO" id="GO:0008168">
    <property type="term" value="F:methyltransferase activity"/>
    <property type="evidence" value="ECO:0007669"/>
    <property type="project" value="UniProtKB-KW"/>
</dbReference>
<protein>
    <submittedName>
        <fullName evidence="1">S-adenosyl-L-methionine-dependent methyltransferases superfamily protein</fullName>
    </submittedName>
</protein>
<keyword evidence="2" id="KW-1185">Reference proteome</keyword>
<name>A0AAD7VE35_QUISA</name>
<sequence length="117" mass="13382">MVGSFYVGTLFGNNGPVYVSQLLSNSNSSSPGVSTFTNKVSLTYWKVPMLIPETGVDICPRTFNEYIPCHDVSYVKTLLPKLDLSRRQLDKNWRGIVLHLKSVCFAWFHHLRIIKYQ</sequence>
<evidence type="ECO:0000313" key="1">
    <source>
        <dbReference type="EMBL" id="KAJ7972160.1"/>
    </source>
</evidence>
<keyword evidence="1" id="KW-0489">Methyltransferase</keyword>
<proteinExistence type="predicted"/>